<evidence type="ECO:0000313" key="2">
    <source>
        <dbReference type="EMBL" id="KAK0401333.1"/>
    </source>
</evidence>
<evidence type="ECO:0000313" key="3">
    <source>
        <dbReference type="Proteomes" id="UP001175271"/>
    </source>
</evidence>
<protein>
    <recommendedName>
        <fullName evidence="4">EamA domain-containing protein</fullName>
    </recommendedName>
</protein>
<evidence type="ECO:0000256" key="1">
    <source>
        <dbReference type="SAM" id="Phobius"/>
    </source>
</evidence>
<keyword evidence="1" id="KW-1133">Transmembrane helix</keyword>
<keyword evidence="1" id="KW-0812">Transmembrane</keyword>
<feature type="transmembrane region" description="Helical" evidence="1">
    <location>
        <begin position="136"/>
        <end position="155"/>
    </location>
</feature>
<dbReference type="Gene3D" id="1.10.3730.20">
    <property type="match status" value="1"/>
</dbReference>
<organism evidence="2 3">
    <name type="scientific">Steinernema hermaphroditum</name>
    <dbReference type="NCBI Taxonomy" id="289476"/>
    <lineage>
        <taxon>Eukaryota</taxon>
        <taxon>Metazoa</taxon>
        <taxon>Ecdysozoa</taxon>
        <taxon>Nematoda</taxon>
        <taxon>Chromadorea</taxon>
        <taxon>Rhabditida</taxon>
        <taxon>Tylenchina</taxon>
        <taxon>Panagrolaimomorpha</taxon>
        <taxon>Strongyloidoidea</taxon>
        <taxon>Steinernematidae</taxon>
        <taxon>Steinernema</taxon>
    </lineage>
</organism>
<name>A0AA39H8R4_9BILA</name>
<proteinExistence type="predicted"/>
<sequence>MDAGKTPTAEQPLVRPTAASRTMMADAAGEARCFDTATSAHVVDRSSSSSNRFVHGNRLKRSCSVHSDDLISMKNRFWEGKIMPVILLVFIEKKEWIMSPKQGKIRMTIVFGILAGFFAASASASAKLLFDDWNSMPIQAFFLIAFIFSNVMMWWNHTKALQDSASTLTVTVLNTGSNFLVTAAYALFVFNEQRSLLWYVGIAVILLGTAIVARSTNKSKSE</sequence>
<evidence type="ECO:0008006" key="4">
    <source>
        <dbReference type="Google" id="ProtNLM"/>
    </source>
</evidence>
<keyword evidence="1" id="KW-0472">Membrane</keyword>
<dbReference type="InterPro" id="IPR039632">
    <property type="entry name" value="TMEM42"/>
</dbReference>
<accession>A0AA39H8R4</accession>
<feature type="transmembrane region" description="Helical" evidence="1">
    <location>
        <begin position="196"/>
        <end position="213"/>
    </location>
</feature>
<dbReference type="PANTHER" id="PTHR31965">
    <property type="entry name" value="TRANSMEMBRANE PROTEIN 42"/>
    <property type="match status" value="1"/>
</dbReference>
<feature type="transmembrane region" description="Helical" evidence="1">
    <location>
        <begin position="167"/>
        <end position="190"/>
    </location>
</feature>
<gene>
    <name evidence="2" type="ORF">QR680_015722</name>
</gene>
<dbReference type="SUPFAM" id="SSF103481">
    <property type="entry name" value="Multidrug resistance efflux transporter EmrE"/>
    <property type="match status" value="1"/>
</dbReference>
<reference evidence="2" key="1">
    <citation type="submission" date="2023-06" db="EMBL/GenBank/DDBJ databases">
        <title>Genomic analysis of the entomopathogenic nematode Steinernema hermaphroditum.</title>
        <authorList>
            <person name="Schwarz E.M."/>
            <person name="Heppert J.K."/>
            <person name="Baniya A."/>
            <person name="Schwartz H.T."/>
            <person name="Tan C.-H."/>
            <person name="Antoshechkin I."/>
            <person name="Sternberg P.W."/>
            <person name="Goodrich-Blair H."/>
            <person name="Dillman A.R."/>
        </authorList>
    </citation>
    <scope>NUCLEOTIDE SEQUENCE</scope>
    <source>
        <strain evidence="2">PS9179</strain>
        <tissue evidence="2">Whole animal</tissue>
    </source>
</reference>
<dbReference type="AlphaFoldDB" id="A0AA39H8R4"/>
<dbReference type="PANTHER" id="PTHR31965:SF1">
    <property type="entry name" value="TRANSMEMBRANE PROTEIN 42"/>
    <property type="match status" value="1"/>
</dbReference>
<comment type="caution">
    <text evidence="2">The sequence shown here is derived from an EMBL/GenBank/DDBJ whole genome shotgun (WGS) entry which is preliminary data.</text>
</comment>
<feature type="transmembrane region" description="Helical" evidence="1">
    <location>
        <begin position="108"/>
        <end position="130"/>
    </location>
</feature>
<dbReference type="InterPro" id="IPR037185">
    <property type="entry name" value="EmrE-like"/>
</dbReference>
<dbReference type="Proteomes" id="UP001175271">
    <property type="component" value="Unassembled WGS sequence"/>
</dbReference>
<keyword evidence="3" id="KW-1185">Reference proteome</keyword>
<dbReference type="EMBL" id="JAUCMV010000004">
    <property type="protein sequence ID" value="KAK0401333.1"/>
    <property type="molecule type" value="Genomic_DNA"/>
</dbReference>